<dbReference type="GO" id="GO:0016020">
    <property type="term" value="C:membrane"/>
    <property type="evidence" value="ECO:0007669"/>
    <property type="project" value="TreeGrafter"/>
</dbReference>
<dbReference type="PANTHER" id="PTHR43520:SF8">
    <property type="entry name" value="P-TYPE CU(+) TRANSPORTER"/>
    <property type="match status" value="1"/>
</dbReference>
<dbReference type="SUPFAM" id="SSF56784">
    <property type="entry name" value="HAD-like"/>
    <property type="match status" value="1"/>
</dbReference>
<evidence type="ECO:0008006" key="4">
    <source>
        <dbReference type="Google" id="ProtNLM"/>
    </source>
</evidence>
<sequence length="88" mass="9183">ADIILQGDRLSGLVTALSTAKTAQKRVVENLSLAVIYNFIAIPLAIFGFVNPLIAALAMSGSSILVTLNALRMASWGSAKPVPESNLS</sequence>
<comment type="caution">
    <text evidence="3">The sequence shown here is derived from an EMBL/GenBank/DDBJ whole genome shotgun (WGS) entry which is preliminary data.</text>
</comment>
<keyword evidence="2" id="KW-0812">Transmembrane</keyword>
<feature type="non-terminal residue" evidence="3">
    <location>
        <position position="1"/>
    </location>
</feature>
<dbReference type="InterPro" id="IPR036412">
    <property type="entry name" value="HAD-like_sf"/>
</dbReference>
<evidence type="ECO:0000256" key="1">
    <source>
        <dbReference type="ARBA" id="ARBA00022967"/>
    </source>
</evidence>
<reference evidence="3" key="1">
    <citation type="journal article" date="2020" name="mSystems">
        <title>Genome- and Community-Level Interaction Insights into Carbon Utilization and Element Cycling Functions of Hydrothermarchaeota in Hydrothermal Sediment.</title>
        <authorList>
            <person name="Zhou Z."/>
            <person name="Liu Y."/>
            <person name="Xu W."/>
            <person name="Pan J."/>
            <person name="Luo Z.H."/>
            <person name="Li M."/>
        </authorList>
    </citation>
    <scope>NUCLEOTIDE SEQUENCE [LARGE SCALE GENOMIC DNA]</scope>
    <source>
        <strain evidence="3">HyVt-489</strain>
    </source>
</reference>
<dbReference type="GO" id="GO:0043682">
    <property type="term" value="F:P-type divalent copper transporter activity"/>
    <property type="evidence" value="ECO:0007669"/>
    <property type="project" value="TreeGrafter"/>
</dbReference>
<evidence type="ECO:0000313" key="3">
    <source>
        <dbReference type="EMBL" id="HFB54513.1"/>
    </source>
</evidence>
<gene>
    <name evidence="3" type="ORF">ENJ46_01195</name>
</gene>
<dbReference type="EMBL" id="DRMN01000083">
    <property type="protein sequence ID" value="HFB54513.1"/>
    <property type="molecule type" value="Genomic_DNA"/>
</dbReference>
<keyword evidence="1" id="KW-1278">Translocase</keyword>
<dbReference type="PANTHER" id="PTHR43520">
    <property type="entry name" value="ATP7, ISOFORM B"/>
    <property type="match status" value="1"/>
</dbReference>
<dbReference type="AlphaFoldDB" id="A0A7C3G4N7"/>
<dbReference type="GO" id="GO:0055070">
    <property type="term" value="P:copper ion homeostasis"/>
    <property type="evidence" value="ECO:0007669"/>
    <property type="project" value="TreeGrafter"/>
</dbReference>
<feature type="transmembrane region" description="Helical" evidence="2">
    <location>
        <begin position="27"/>
        <end position="47"/>
    </location>
</feature>
<name>A0A7C3G4N7_9PROT</name>
<protein>
    <recommendedName>
        <fullName evidence="4">Heavy metal translocating P-type ATPase</fullName>
    </recommendedName>
</protein>
<dbReference type="GO" id="GO:0005507">
    <property type="term" value="F:copper ion binding"/>
    <property type="evidence" value="ECO:0007669"/>
    <property type="project" value="TreeGrafter"/>
</dbReference>
<proteinExistence type="predicted"/>
<keyword evidence="2" id="KW-1133">Transmembrane helix</keyword>
<organism evidence="3">
    <name type="scientific">Hellea balneolensis</name>
    <dbReference type="NCBI Taxonomy" id="287478"/>
    <lineage>
        <taxon>Bacteria</taxon>
        <taxon>Pseudomonadati</taxon>
        <taxon>Pseudomonadota</taxon>
        <taxon>Alphaproteobacteria</taxon>
        <taxon>Maricaulales</taxon>
        <taxon>Robiginitomaculaceae</taxon>
        <taxon>Hellea</taxon>
    </lineage>
</organism>
<dbReference type="Proteomes" id="UP000886042">
    <property type="component" value="Unassembled WGS sequence"/>
</dbReference>
<evidence type="ECO:0000256" key="2">
    <source>
        <dbReference type="SAM" id="Phobius"/>
    </source>
</evidence>
<keyword evidence="2" id="KW-0472">Membrane</keyword>
<accession>A0A7C3G4N7</accession>